<evidence type="ECO:0000256" key="11">
    <source>
        <dbReference type="ARBA" id="ARBA00023065"/>
    </source>
</evidence>
<keyword evidence="6" id="KW-0997">Cell inner membrane</keyword>
<dbReference type="SUPFAM" id="SSF52540">
    <property type="entry name" value="P-loop containing nucleoside triphosphate hydrolases"/>
    <property type="match status" value="1"/>
</dbReference>
<evidence type="ECO:0000259" key="18">
    <source>
        <dbReference type="PROSITE" id="PS51711"/>
    </source>
</evidence>
<keyword evidence="3 17" id="KW-0813">Transport</keyword>
<dbReference type="FunFam" id="3.40.50.300:FF:000426">
    <property type="entry name" value="Ferrous iron transport protein B"/>
    <property type="match status" value="1"/>
</dbReference>
<feature type="binding site" evidence="15">
    <location>
        <begin position="121"/>
        <end position="124"/>
    </location>
    <ligand>
        <name>GTP</name>
        <dbReference type="ChEBI" id="CHEBI:37565"/>
        <label>1</label>
    </ligand>
</feature>
<dbReference type="NCBIfam" id="TIGR00437">
    <property type="entry name" value="feoB"/>
    <property type="match status" value="1"/>
</dbReference>
<dbReference type="GO" id="GO:0005886">
    <property type="term" value="C:plasma membrane"/>
    <property type="evidence" value="ECO:0007669"/>
    <property type="project" value="UniProtKB-SubCell"/>
</dbReference>
<keyword evidence="10 17" id="KW-0408">Iron</keyword>
<dbReference type="Gene3D" id="3.40.50.300">
    <property type="entry name" value="P-loop containing nucleotide triphosphate hydrolases"/>
    <property type="match status" value="1"/>
</dbReference>
<evidence type="ECO:0000256" key="1">
    <source>
        <dbReference type="ARBA" id="ARBA00003926"/>
    </source>
</evidence>
<feature type="transmembrane region" description="Helical" evidence="17">
    <location>
        <begin position="554"/>
        <end position="573"/>
    </location>
</feature>
<keyword evidence="5 17" id="KW-0410">Iron transport</keyword>
<evidence type="ECO:0000256" key="3">
    <source>
        <dbReference type="ARBA" id="ARBA00022448"/>
    </source>
</evidence>
<feature type="binding site" evidence="15">
    <location>
        <begin position="36"/>
        <end position="40"/>
    </location>
    <ligand>
        <name>GTP</name>
        <dbReference type="ChEBI" id="CHEBI:37565"/>
        <label>1</label>
    </ligand>
</feature>
<protein>
    <recommendedName>
        <fullName evidence="14 17">Ferrous iron transport protein B</fullName>
    </recommendedName>
</protein>
<feature type="transmembrane region" description="Helical" evidence="17">
    <location>
        <begin position="623"/>
        <end position="644"/>
    </location>
</feature>
<dbReference type="PROSITE" id="PS51711">
    <property type="entry name" value="G_FEOB"/>
    <property type="match status" value="1"/>
</dbReference>
<feature type="transmembrane region" description="Helical" evidence="17">
    <location>
        <begin position="580"/>
        <end position="603"/>
    </location>
</feature>
<keyword evidence="20" id="KW-1185">Reference proteome</keyword>
<feature type="transmembrane region" description="Helical" evidence="17">
    <location>
        <begin position="292"/>
        <end position="313"/>
    </location>
</feature>
<dbReference type="GO" id="GO:0005525">
    <property type="term" value="F:GTP binding"/>
    <property type="evidence" value="ECO:0007669"/>
    <property type="project" value="UniProtKB-KW"/>
</dbReference>
<keyword evidence="7 17" id="KW-0812">Transmembrane</keyword>
<feature type="binding site" evidence="16">
    <location>
        <position position="25"/>
    </location>
    <ligand>
        <name>Mg(2+)</name>
        <dbReference type="ChEBI" id="CHEBI:18420"/>
        <label>2</label>
    </ligand>
</feature>
<dbReference type="InterPro" id="IPR050860">
    <property type="entry name" value="FeoB_GTPase"/>
</dbReference>
<feature type="transmembrane region" description="Helical" evidence="17">
    <location>
        <begin position="656"/>
        <end position="675"/>
    </location>
</feature>
<dbReference type="Proteomes" id="UP000593890">
    <property type="component" value="Chromosome"/>
</dbReference>
<keyword evidence="4" id="KW-1003">Cell membrane</keyword>
<dbReference type="KEGG" id="sman:C12CBH8_02120"/>
<comment type="subcellular location">
    <subcellularLocation>
        <location evidence="2">Cell inner membrane</location>
        <topology evidence="2">Multi-pass membrane protein</topology>
    </subcellularLocation>
    <subcellularLocation>
        <location evidence="17">Cell membrane</location>
        <topology evidence="17">Multi-pass membrane protein</topology>
    </subcellularLocation>
</comment>
<evidence type="ECO:0000256" key="14">
    <source>
        <dbReference type="NCBIfam" id="TIGR00437"/>
    </source>
</evidence>
<evidence type="ECO:0000313" key="20">
    <source>
        <dbReference type="Proteomes" id="UP000593890"/>
    </source>
</evidence>
<dbReference type="Pfam" id="PF07664">
    <property type="entry name" value="FeoB_C"/>
    <property type="match status" value="1"/>
</dbReference>
<feature type="domain" description="FeoB-type G" evidence="18">
    <location>
        <begin position="4"/>
        <end position="170"/>
    </location>
</feature>
<feature type="transmembrane region" description="Helical" evidence="17">
    <location>
        <begin position="397"/>
        <end position="420"/>
    </location>
</feature>
<dbReference type="InterPro" id="IPR041069">
    <property type="entry name" value="FeoB_Cyto"/>
</dbReference>
<name>A0A7I8D2X9_9FIRM</name>
<gene>
    <name evidence="19" type="ORF">C12CBH8_02120</name>
</gene>
<dbReference type="Gene3D" id="1.10.287.1770">
    <property type="match status" value="1"/>
</dbReference>
<dbReference type="InterPro" id="IPR011642">
    <property type="entry name" value="Gate_dom"/>
</dbReference>
<evidence type="ECO:0000256" key="2">
    <source>
        <dbReference type="ARBA" id="ARBA00004429"/>
    </source>
</evidence>
<keyword evidence="8 15" id="KW-0547">Nucleotide-binding</keyword>
<evidence type="ECO:0000256" key="12">
    <source>
        <dbReference type="ARBA" id="ARBA00023134"/>
    </source>
</evidence>
<keyword evidence="12 15" id="KW-0342">GTP-binding</keyword>
<evidence type="ECO:0000256" key="17">
    <source>
        <dbReference type="RuleBase" id="RU362098"/>
    </source>
</evidence>
<evidence type="ECO:0000256" key="10">
    <source>
        <dbReference type="ARBA" id="ARBA00023004"/>
    </source>
</evidence>
<keyword evidence="9 17" id="KW-1133">Transmembrane helix</keyword>
<dbReference type="PANTHER" id="PTHR43185">
    <property type="entry name" value="FERROUS IRON TRANSPORT PROTEIN B"/>
    <property type="match status" value="1"/>
</dbReference>
<dbReference type="GO" id="GO:0015093">
    <property type="term" value="F:ferrous iron transmembrane transporter activity"/>
    <property type="evidence" value="ECO:0007669"/>
    <property type="project" value="UniProtKB-UniRule"/>
</dbReference>
<dbReference type="Pfam" id="PF02421">
    <property type="entry name" value="FeoB_N"/>
    <property type="match status" value="1"/>
</dbReference>
<feature type="transmembrane region" description="Helical" evidence="17">
    <location>
        <begin position="521"/>
        <end position="539"/>
    </location>
</feature>
<evidence type="ECO:0000256" key="4">
    <source>
        <dbReference type="ARBA" id="ARBA00022475"/>
    </source>
</evidence>
<keyword evidence="16" id="KW-0479">Metal-binding</keyword>
<evidence type="ECO:0000256" key="13">
    <source>
        <dbReference type="ARBA" id="ARBA00023136"/>
    </source>
</evidence>
<evidence type="ECO:0000256" key="6">
    <source>
        <dbReference type="ARBA" id="ARBA00022519"/>
    </source>
</evidence>
<keyword evidence="16" id="KW-0460">Magnesium</keyword>
<dbReference type="EMBL" id="AP023321">
    <property type="protein sequence ID" value="BCI59573.1"/>
    <property type="molecule type" value="Genomic_DNA"/>
</dbReference>
<feature type="binding site" evidence="16">
    <location>
        <position position="22"/>
    </location>
    <ligand>
        <name>Mg(2+)</name>
        <dbReference type="ChEBI" id="CHEBI:18420"/>
        <label>1</label>
    </ligand>
</feature>
<dbReference type="InterPro" id="IPR003373">
    <property type="entry name" value="Fe2_transport_prot-B"/>
</dbReference>
<sequence>MPKSMTVALVGNPNCGKTTLFNQLTGSSQSVGNWPGVTVEKKEGAVREDILSHPEKATVVDLPGIYSLSPYTDEEVVARDFILDQHPDVILNIVDATNLERNLYLTTQLFLLGRPVVVALNMMDVLEKKGEYIGCRMLQEKLGVPVLPISASKGLGIRKLMEAVHRTASGCYGPPKLKVFTGPVKEALEGIEGIVSQSCAKVRAPVCFAAVKLLEGDSLMERTLGLTRWQLTNIGRWSSYAAEKWGMDCEMAVADQRYRTLCDLCGQVTGRRPSAGRITLSERIDRVVTNKYLALPFFLLAMLLLFGVTFGPIGSGMQDMAASFIEGITGQTRSLLEGWDASPWSIGFLCDGVLAGVGSVISFFPQILLLFFLLSLLEDSGYMARAAFIMDGPLRKIGLTGRAFVPMLMGFGCTVPAALSTRTLENPRDRRTALMILPFLSCSARMPVYLLFAAAFFQRGKVLLILSLYLLGLLVAVLSAWILKKTVHKGQEAPFVMEMPPYHLPTLRGIGIHLWDKVKDFAMRAGTVLLGASIAIWFLKSFTLSLSMTSDPSQSILASMGGMVAPVLAPLGFGDWRSAVALLTGLMAKESVVSTLGVLYGAAGDAGIALTSALQSAYTPLSALSFLVFVLLYLPCVSAFSAVAKEMHSAKWTLTAVFYQLGVAWTASFAVYQVGRLLGLG</sequence>
<dbReference type="InterPro" id="IPR006073">
    <property type="entry name" value="GTP-bd"/>
</dbReference>
<feature type="transmembrane region" description="Helical" evidence="17">
    <location>
        <begin position="353"/>
        <end position="377"/>
    </location>
</feature>
<dbReference type="InterPro" id="IPR027417">
    <property type="entry name" value="P-loop_NTPase"/>
</dbReference>
<dbReference type="CDD" id="cd01879">
    <property type="entry name" value="FeoB"/>
    <property type="match status" value="1"/>
</dbReference>
<keyword evidence="11" id="KW-0406">Ion transport</keyword>
<accession>A0A7I8D2X9</accession>
<dbReference type="PANTHER" id="PTHR43185:SF1">
    <property type="entry name" value="FE(2+) TRANSPORTER FEOB"/>
    <property type="match status" value="1"/>
</dbReference>
<dbReference type="Pfam" id="PF07670">
    <property type="entry name" value="Gate"/>
    <property type="match status" value="2"/>
</dbReference>
<dbReference type="RefSeq" id="WP_246441627.1">
    <property type="nucleotide sequence ID" value="NZ_AP023321.1"/>
</dbReference>
<comment type="function">
    <text evidence="1 17">Probable transporter of a GTP-driven Fe(2+) uptake system.</text>
</comment>
<evidence type="ECO:0000313" key="19">
    <source>
        <dbReference type="EMBL" id="BCI59573.1"/>
    </source>
</evidence>
<organism evidence="19 20">
    <name type="scientific">Solibaculum mannosilyticum</name>
    <dbReference type="NCBI Taxonomy" id="2780922"/>
    <lineage>
        <taxon>Bacteria</taxon>
        <taxon>Bacillati</taxon>
        <taxon>Bacillota</taxon>
        <taxon>Clostridia</taxon>
        <taxon>Eubacteriales</taxon>
        <taxon>Oscillospiraceae</taxon>
        <taxon>Solibaculum</taxon>
    </lineage>
</organism>
<evidence type="ECO:0000256" key="8">
    <source>
        <dbReference type="ARBA" id="ARBA00022741"/>
    </source>
</evidence>
<feature type="binding site" evidence="15">
    <location>
        <begin position="61"/>
        <end position="64"/>
    </location>
    <ligand>
        <name>GTP</name>
        <dbReference type="ChEBI" id="CHEBI:37565"/>
        <label>1</label>
    </ligand>
</feature>
<dbReference type="PRINTS" id="PR00326">
    <property type="entry name" value="GTP1OBG"/>
</dbReference>
<dbReference type="InterPro" id="IPR030389">
    <property type="entry name" value="G_FEOB_dom"/>
</dbReference>
<evidence type="ECO:0000256" key="7">
    <source>
        <dbReference type="ARBA" id="ARBA00022692"/>
    </source>
</evidence>
<dbReference type="Pfam" id="PF17910">
    <property type="entry name" value="FeoB_Cyto"/>
    <property type="match status" value="1"/>
</dbReference>
<reference evidence="20" key="1">
    <citation type="submission" date="2020-07" db="EMBL/GenBank/DDBJ databases">
        <title>Complete genome sequencing of Clostridia bacterium strain 12CBH8.</title>
        <authorList>
            <person name="Sakamoto M."/>
            <person name="Murakami T."/>
            <person name="Mori H."/>
        </authorList>
    </citation>
    <scope>NUCLEOTIDE SEQUENCE [LARGE SCALE GENOMIC DNA]</scope>
    <source>
        <strain evidence="20">12CBH8</strain>
    </source>
</reference>
<evidence type="ECO:0000256" key="16">
    <source>
        <dbReference type="PIRSR" id="PIRSR603373-2"/>
    </source>
</evidence>
<comment type="similarity">
    <text evidence="17">Belongs to the TRAFAC class TrmE-Era-EngA-EngB-Septin-like GTPase superfamily. FeoB GTPase (TC 9.A.8) family.</text>
</comment>
<feature type="transmembrane region" description="Helical" evidence="17">
    <location>
        <begin position="432"/>
        <end position="457"/>
    </location>
</feature>
<dbReference type="AlphaFoldDB" id="A0A7I8D2X9"/>
<feature type="binding site" evidence="15">
    <location>
        <begin position="11"/>
        <end position="18"/>
    </location>
    <ligand>
        <name>GTP</name>
        <dbReference type="ChEBI" id="CHEBI:37565"/>
        <label>1</label>
    </ligand>
</feature>
<evidence type="ECO:0000256" key="5">
    <source>
        <dbReference type="ARBA" id="ARBA00022496"/>
    </source>
</evidence>
<keyword evidence="13 17" id="KW-0472">Membrane</keyword>
<dbReference type="InterPro" id="IPR011640">
    <property type="entry name" value="Fe2_transport_prot_B_C"/>
</dbReference>
<proteinExistence type="inferred from homology"/>
<dbReference type="GO" id="GO:0046872">
    <property type="term" value="F:metal ion binding"/>
    <property type="evidence" value="ECO:0007669"/>
    <property type="project" value="UniProtKB-KW"/>
</dbReference>
<evidence type="ECO:0000256" key="9">
    <source>
        <dbReference type="ARBA" id="ARBA00022989"/>
    </source>
</evidence>
<feature type="binding site" evidence="16">
    <location>
        <position position="26"/>
    </location>
    <ligand>
        <name>Mg(2+)</name>
        <dbReference type="ChEBI" id="CHEBI:18420"/>
        <label>2</label>
    </ligand>
</feature>
<feature type="transmembrane region" description="Helical" evidence="17">
    <location>
        <begin position="463"/>
        <end position="483"/>
    </location>
</feature>
<evidence type="ECO:0000256" key="15">
    <source>
        <dbReference type="PIRSR" id="PIRSR603373-1"/>
    </source>
</evidence>